<keyword evidence="2" id="KW-1185">Reference proteome</keyword>
<accession>A0A7Z7FNW2</accession>
<dbReference type="Proteomes" id="UP000198900">
    <property type="component" value="Unassembled WGS sequence"/>
</dbReference>
<reference evidence="1" key="1">
    <citation type="submission" date="2016-10" db="EMBL/GenBank/DDBJ databases">
        <authorList>
            <person name="Varghese N."/>
            <person name="Submissions S."/>
        </authorList>
    </citation>
    <scope>NUCLEOTIDE SEQUENCE [LARGE SCALE GENOMIC DNA]</scope>
    <source>
        <strain evidence="1">YR281</strain>
    </source>
</reference>
<comment type="caution">
    <text evidence="1">The sequence shown here is derived from an EMBL/GenBank/DDBJ whole genome shotgun (WGS) entry which is preliminary data.</text>
</comment>
<proteinExistence type="predicted"/>
<dbReference type="RefSeq" id="WP_091790399.1">
    <property type="nucleotide sequence ID" value="NZ_FNDI01000053.1"/>
</dbReference>
<evidence type="ECO:0000313" key="2">
    <source>
        <dbReference type="Proteomes" id="UP000198900"/>
    </source>
</evidence>
<gene>
    <name evidence="1" type="ORF">SAMN04487926_15318</name>
</gene>
<evidence type="ECO:0000313" key="1">
    <source>
        <dbReference type="EMBL" id="SDJ47191.1"/>
    </source>
</evidence>
<evidence type="ECO:0008006" key="3">
    <source>
        <dbReference type="Google" id="ProtNLM"/>
    </source>
</evidence>
<name>A0A7Z7FNW2_9BURK</name>
<dbReference type="EMBL" id="FNDI01000053">
    <property type="protein sequence ID" value="SDJ47191.1"/>
    <property type="molecule type" value="Genomic_DNA"/>
</dbReference>
<protein>
    <recommendedName>
        <fullName evidence="3">Alpha/beta hydrolase</fullName>
    </recommendedName>
</protein>
<organism evidence="1 2">
    <name type="scientific">Paraburkholderia steynii</name>
    <dbReference type="NCBI Taxonomy" id="1245441"/>
    <lineage>
        <taxon>Bacteria</taxon>
        <taxon>Pseudomonadati</taxon>
        <taxon>Pseudomonadota</taxon>
        <taxon>Betaproteobacteria</taxon>
        <taxon>Burkholderiales</taxon>
        <taxon>Burkholderiaceae</taxon>
        <taxon>Paraburkholderia</taxon>
    </lineage>
</organism>
<sequence>MDVSHDHVIHSKNGRLNAVTTSVADAQRIAKQAFESGKPNGVVLHFHGGLVNATAALGIATRLASRYDSAGTYPVFSIWESGIIESIRNNLKDILQDQVFHELLKKVTEWVVRKGTSSITTRGAGQTVNVRNLRTDFDRWLNGEINEPPIKDQPSAPGHVVKGAEPDIDDLSADIEAEIELDTDFEGTMAGLFVATGLVSPTTTKGAGITARPVEVLVDKRALDEMFPKQATTTKGGIAWLSVAKFVAKVVIAVIRRLGSRRDHGAYTTIVEEVLRAAYLAKAGEVIWRQMKKDTGDAFENADGAAEVVLQTWNDLVASGKAAPRITLIGHSAGALYINNWIRRSAQVTPNLRYDVVLLAPACRCEHFTNALNAAPNAISNFRSFGMQDALEQQDRLVSVIYPRSLLYFVSGVVEGGADVPLLGMQRYLADTDIFDGADFPAVQVVRDFVASSKYRTVWSISKNGPGANSASVSHSDFDDDETTLDSLSSILKEGY</sequence>
<dbReference type="AlphaFoldDB" id="A0A7Z7FNW2"/>